<proteinExistence type="predicted"/>
<evidence type="ECO:0000259" key="5">
    <source>
        <dbReference type="PROSITE" id="PS50222"/>
    </source>
</evidence>
<dbReference type="GO" id="GO:0008270">
    <property type="term" value="F:zinc ion binding"/>
    <property type="evidence" value="ECO:0007669"/>
    <property type="project" value="UniProtKB-KW"/>
</dbReference>
<comment type="caution">
    <text evidence="6">The sequence shown here is derived from an EMBL/GenBank/DDBJ whole genome shotgun (WGS) entry which is preliminary data.</text>
</comment>
<dbReference type="EMBL" id="WHWC01000014">
    <property type="protein sequence ID" value="KAG8369821.1"/>
    <property type="molecule type" value="Genomic_DNA"/>
</dbReference>
<keyword evidence="1" id="KW-0479">Metal-binding</keyword>
<dbReference type="CDD" id="cd00051">
    <property type="entry name" value="EFh"/>
    <property type="match status" value="1"/>
</dbReference>
<dbReference type="InterPro" id="IPR011992">
    <property type="entry name" value="EF-hand-dom_pair"/>
</dbReference>
<dbReference type="Pfam" id="PF13202">
    <property type="entry name" value="EF-hand_5"/>
    <property type="match status" value="2"/>
</dbReference>
<dbReference type="Proteomes" id="UP000826271">
    <property type="component" value="Unassembled WGS sequence"/>
</dbReference>
<dbReference type="InterPro" id="IPR002048">
    <property type="entry name" value="EF_hand_dom"/>
</dbReference>
<accession>A0AAV6WF47</accession>
<organism evidence="6 7">
    <name type="scientific">Buddleja alternifolia</name>
    <dbReference type="NCBI Taxonomy" id="168488"/>
    <lineage>
        <taxon>Eukaryota</taxon>
        <taxon>Viridiplantae</taxon>
        <taxon>Streptophyta</taxon>
        <taxon>Embryophyta</taxon>
        <taxon>Tracheophyta</taxon>
        <taxon>Spermatophyta</taxon>
        <taxon>Magnoliopsida</taxon>
        <taxon>eudicotyledons</taxon>
        <taxon>Gunneridae</taxon>
        <taxon>Pentapetalae</taxon>
        <taxon>asterids</taxon>
        <taxon>lamiids</taxon>
        <taxon>Lamiales</taxon>
        <taxon>Scrophulariaceae</taxon>
        <taxon>Buddlejeae</taxon>
        <taxon>Buddleja</taxon>
    </lineage>
</organism>
<dbReference type="InterPro" id="IPR000433">
    <property type="entry name" value="Znf_ZZ"/>
</dbReference>
<dbReference type="Gene3D" id="1.10.238.10">
    <property type="entry name" value="EF-hand"/>
    <property type="match status" value="1"/>
</dbReference>
<feature type="domain" description="EF-hand" evidence="5">
    <location>
        <begin position="18"/>
        <end position="53"/>
    </location>
</feature>
<dbReference type="SMART" id="SM00291">
    <property type="entry name" value="ZnF_ZZ"/>
    <property type="match status" value="1"/>
</dbReference>
<protein>
    <recommendedName>
        <fullName evidence="5">EF-hand domain-containing protein</fullName>
    </recommendedName>
</protein>
<dbReference type="SUPFAM" id="SSF47473">
    <property type="entry name" value="EF-hand"/>
    <property type="match status" value="1"/>
</dbReference>
<evidence type="ECO:0000313" key="7">
    <source>
        <dbReference type="Proteomes" id="UP000826271"/>
    </source>
</evidence>
<keyword evidence="2" id="KW-0863">Zinc-finger</keyword>
<evidence type="ECO:0000256" key="2">
    <source>
        <dbReference type="ARBA" id="ARBA00022771"/>
    </source>
</evidence>
<feature type="domain" description="EF-hand" evidence="5">
    <location>
        <begin position="54"/>
        <end position="83"/>
    </location>
</feature>
<reference evidence="6" key="1">
    <citation type="submission" date="2019-10" db="EMBL/GenBank/DDBJ databases">
        <authorList>
            <person name="Zhang R."/>
            <person name="Pan Y."/>
            <person name="Wang J."/>
            <person name="Ma R."/>
            <person name="Yu S."/>
        </authorList>
    </citation>
    <scope>NUCLEOTIDE SEQUENCE</scope>
    <source>
        <strain evidence="6">LA-IB0</strain>
        <tissue evidence="6">Leaf</tissue>
    </source>
</reference>
<keyword evidence="7" id="KW-1185">Reference proteome</keyword>
<gene>
    <name evidence="6" type="ORF">BUALT_Bualt14G0053600</name>
</gene>
<dbReference type="InterPro" id="IPR018247">
    <property type="entry name" value="EF_Hand_1_Ca_BS"/>
</dbReference>
<evidence type="ECO:0000313" key="6">
    <source>
        <dbReference type="EMBL" id="KAG8369821.1"/>
    </source>
</evidence>
<dbReference type="GO" id="GO:0005509">
    <property type="term" value="F:calcium ion binding"/>
    <property type="evidence" value="ECO:0007669"/>
    <property type="project" value="InterPro"/>
</dbReference>
<evidence type="ECO:0000256" key="4">
    <source>
        <dbReference type="ARBA" id="ARBA00022837"/>
    </source>
</evidence>
<evidence type="ECO:0000256" key="3">
    <source>
        <dbReference type="ARBA" id="ARBA00022833"/>
    </source>
</evidence>
<keyword evidence="4" id="KW-0106">Calcium</keyword>
<dbReference type="AlphaFoldDB" id="A0AAV6WF47"/>
<dbReference type="PROSITE" id="PS50222">
    <property type="entry name" value="EF_HAND_2"/>
    <property type="match status" value="2"/>
</dbReference>
<evidence type="ECO:0000256" key="1">
    <source>
        <dbReference type="ARBA" id="ARBA00022723"/>
    </source>
</evidence>
<name>A0AAV6WF47_9LAMI</name>
<sequence>MDEMRNIARAYYGRASEDEKNTIQEFFKKLDANGDGKVTLMEFNKSVSSWYSDETIFRQLDTTGDGTLDFDEVLPLYYMEEKVSPPKCDGCRDLLAGLYFTCWLCFGKGNGSTDLCCSCYNRGSFEHEHALSNFVDNHSLVVKFRIQTNDAQSEEKVRNICVRQFICS</sequence>
<dbReference type="PROSITE" id="PS00018">
    <property type="entry name" value="EF_HAND_1"/>
    <property type="match status" value="1"/>
</dbReference>
<dbReference type="SUPFAM" id="SSF57850">
    <property type="entry name" value="RING/U-box"/>
    <property type="match status" value="1"/>
</dbReference>
<keyword evidence="3" id="KW-0862">Zinc</keyword>